<dbReference type="AlphaFoldDB" id="A0AAV9XH09"/>
<keyword evidence="3" id="KW-1185">Reference proteome</keyword>
<reference evidence="2 3" key="1">
    <citation type="submission" date="2019-10" db="EMBL/GenBank/DDBJ databases">
        <authorList>
            <person name="Palmer J.M."/>
        </authorList>
    </citation>
    <scope>NUCLEOTIDE SEQUENCE [LARGE SCALE GENOMIC DNA]</scope>
    <source>
        <strain evidence="2 3">TWF694</strain>
    </source>
</reference>
<protein>
    <submittedName>
        <fullName evidence="2">Uncharacterized protein</fullName>
    </submittedName>
</protein>
<feature type="compositionally biased region" description="Low complexity" evidence="1">
    <location>
        <begin position="153"/>
        <end position="170"/>
    </location>
</feature>
<evidence type="ECO:0000313" key="3">
    <source>
        <dbReference type="Proteomes" id="UP001365542"/>
    </source>
</evidence>
<organism evidence="2 3">
    <name type="scientific">Orbilia ellipsospora</name>
    <dbReference type="NCBI Taxonomy" id="2528407"/>
    <lineage>
        <taxon>Eukaryota</taxon>
        <taxon>Fungi</taxon>
        <taxon>Dikarya</taxon>
        <taxon>Ascomycota</taxon>
        <taxon>Pezizomycotina</taxon>
        <taxon>Orbiliomycetes</taxon>
        <taxon>Orbiliales</taxon>
        <taxon>Orbiliaceae</taxon>
        <taxon>Orbilia</taxon>
    </lineage>
</organism>
<feature type="region of interest" description="Disordered" evidence="1">
    <location>
        <begin position="153"/>
        <end position="182"/>
    </location>
</feature>
<dbReference type="EMBL" id="JAVHJO010000003">
    <property type="protein sequence ID" value="KAK6541388.1"/>
    <property type="molecule type" value="Genomic_DNA"/>
</dbReference>
<evidence type="ECO:0000256" key="1">
    <source>
        <dbReference type="SAM" id="MobiDB-lite"/>
    </source>
</evidence>
<accession>A0AAV9XH09</accession>
<comment type="caution">
    <text evidence="2">The sequence shown here is derived from an EMBL/GenBank/DDBJ whole genome shotgun (WGS) entry which is preliminary data.</text>
</comment>
<name>A0AAV9XH09_9PEZI</name>
<evidence type="ECO:0000313" key="2">
    <source>
        <dbReference type="EMBL" id="KAK6541388.1"/>
    </source>
</evidence>
<proteinExistence type="predicted"/>
<sequence length="212" mass="21556">MTIEIQIMPPTFSTRSGPQQACGESGNFCYVNGANFTTGLCGTWLGLENYCCAVSNLGEAGAPSSNTCGSVLGIHDTNVTNFGSATLKGEKCPSSATQVNFVVGDDDAQCCHYDNYYRIDEDIASVFYYPDGILGNLTIRCLNLTTQGMASSDDSGSSYSGTKSGNSNSGSGSGGGSGSGSGSGKPNGVGLLNVPNCLLGGALMLMAVAAQL</sequence>
<gene>
    <name evidence="2" type="ORF">TWF694_007201</name>
</gene>
<feature type="compositionally biased region" description="Gly residues" evidence="1">
    <location>
        <begin position="171"/>
        <end position="182"/>
    </location>
</feature>
<dbReference type="Proteomes" id="UP001365542">
    <property type="component" value="Unassembled WGS sequence"/>
</dbReference>